<accession>A0ACC0BUZ8</accession>
<gene>
    <name evidence="1" type="ORF">M9H77_07445</name>
</gene>
<comment type="caution">
    <text evidence="1">The sequence shown here is derived from an EMBL/GenBank/DDBJ whole genome shotgun (WGS) entry which is preliminary data.</text>
</comment>
<protein>
    <submittedName>
        <fullName evidence="1">Uncharacterized protein</fullName>
    </submittedName>
</protein>
<evidence type="ECO:0000313" key="1">
    <source>
        <dbReference type="EMBL" id="KAI5676495.1"/>
    </source>
</evidence>
<proteinExistence type="predicted"/>
<reference evidence="2" key="1">
    <citation type="journal article" date="2023" name="Nat. Plants">
        <title>Single-cell RNA sequencing provides a high-resolution roadmap for understanding the multicellular compartmentation of specialized metabolism.</title>
        <authorList>
            <person name="Sun S."/>
            <person name="Shen X."/>
            <person name="Li Y."/>
            <person name="Li Y."/>
            <person name="Wang S."/>
            <person name="Li R."/>
            <person name="Zhang H."/>
            <person name="Shen G."/>
            <person name="Guo B."/>
            <person name="Wei J."/>
            <person name="Xu J."/>
            <person name="St-Pierre B."/>
            <person name="Chen S."/>
            <person name="Sun C."/>
        </authorList>
    </citation>
    <scope>NUCLEOTIDE SEQUENCE [LARGE SCALE GENOMIC DNA]</scope>
</reference>
<dbReference type="EMBL" id="CM044702">
    <property type="protein sequence ID" value="KAI5676495.1"/>
    <property type="molecule type" value="Genomic_DNA"/>
</dbReference>
<keyword evidence="2" id="KW-1185">Reference proteome</keyword>
<evidence type="ECO:0000313" key="2">
    <source>
        <dbReference type="Proteomes" id="UP001060085"/>
    </source>
</evidence>
<organism evidence="1 2">
    <name type="scientific">Catharanthus roseus</name>
    <name type="common">Madagascar periwinkle</name>
    <name type="synonym">Vinca rosea</name>
    <dbReference type="NCBI Taxonomy" id="4058"/>
    <lineage>
        <taxon>Eukaryota</taxon>
        <taxon>Viridiplantae</taxon>
        <taxon>Streptophyta</taxon>
        <taxon>Embryophyta</taxon>
        <taxon>Tracheophyta</taxon>
        <taxon>Spermatophyta</taxon>
        <taxon>Magnoliopsida</taxon>
        <taxon>eudicotyledons</taxon>
        <taxon>Gunneridae</taxon>
        <taxon>Pentapetalae</taxon>
        <taxon>asterids</taxon>
        <taxon>lamiids</taxon>
        <taxon>Gentianales</taxon>
        <taxon>Apocynaceae</taxon>
        <taxon>Rauvolfioideae</taxon>
        <taxon>Vinceae</taxon>
        <taxon>Catharanthinae</taxon>
        <taxon>Catharanthus</taxon>
    </lineage>
</organism>
<sequence length="142" mass="15077">MKNPVNASSSGCLKNLTCGPSKLVKSFNGRNSIGDKDDNNEDEQGVEWSPMMKRKSFNRKEEGLPGDVYSAYDVSTFGINFYSSGMFASLSTTSIPSVTLTLFPQLLYSSLAPISTPSSSSAVGTLSRPAPSSSARPQAPPV</sequence>
<name>A0ACC0BUZ8_CATRO</name>
<dbReference type="Proteomes" id="UP001060085">
    <property type="component" value="Linkage Group LG02"/>
</dbReference>